<dbReference type="Gene3D" id="3.60.21.10">
    <property type="match status" value="1"/>
</dbReference>
<keyword evidence="3" id="KW-0540">Nuclease</keyword>
<dbReference type="InterPro" id="IPR050535">
    <property type="entry name" value="DNA_Repair-Maintenance_Comp"/>
</dbReference>
<dbReference type="SUPFAM" id="SSF56300">
    <property type="entry name" value="Metallo-dependent phosphatases"/>
    <property type="match status" value="1"/>
</dbReference>
<dbReference type="RefSeq" id="WP_131849102.1">
    <property type="nucleotide sequence ID" value="NZ_SLXV01000025.1"/>
</dbReference>
<comment type="caution">
    <text evidence="3">The sequence shown here is derived from an EMBL/GenBank/DDBJ whole genome shotgun (WGS) entry which is preliminary data.</text>
</comment>
<proteinExistence type="predicted"/>
<dbReference type="InterPro" id="IPR041796">
    <property type="entry name" value="Mre11_N"/>
</dbReference>
<dbReference type="PANTHER" id="PTHR30337">
    <property type="entry name" value="COMPONENT OF ATP-DEPENDENT DSDNA EXONUCLEASE"/>
    <property type="match status" value="1"/>
</dbReference>
<reference evidence="3 4" key="1">
    <citation type="submission" date="2019-03" db="EMBL/GenBank/DDBJ databases">
        <title>Genomic Encyclopedia of Type Strains, Phase IV (KMG-IV): sequencing the most valuable type-strain genomes for metagenomic binning, comparative biology and taxonomic classification.</title>
        <authorList>
            <person name="Goeker M."/>
        </authorList>
    </citation>
    <scope>NUCLEOTIDE SEQUENCE [LARGE SCALE GENOMIC DNA]</scope>
    <source>
        <strain evidence="3 4">DSM 46831</strain>
    </source>
</reference>
<organism evidence="3 4">
    <name type="scientific">Baia soyae</name>
    <dbReference type="NCBI Taxonomy" id="1544746"/>
    <lineage>
        <taxon>Bacteria</taxon>
        <taxon>Bacillati</taxon>
        <taxon>Bacillota</taxon>
        <taxon>Bacilli</taxon>
        <taxon>Bacillales</taxon>
        <taxon>Thermoactinomycetaceae</taxon>
        <taxon>Baia</taxon>
    </lineage>
</organism>
<dbReference type="CDD" id="cd00840">
    <property type="entry name" value="MPP_Mre11_N"/>
    <property type="match status" value="1"/>
</dbReference>
<evidence type="ECO:0000313" key="3">
    <source>
        <dbReference type="EMBL" id="TCP66262.1"/>
    </source>
</evidence>
<feature type="domain" description="Calcineurin-like phosphoesterase" evidence="2">
    <location>
        <begin position="8"/>
        <end position="197"/>
    </location>
</feature>
<dbReference type="Proteomes" id="UP000294746">
    <property type="component" value="Unassembled WGS sequence"/>
</dbReference>
<keyword evidence="1" id="KW-0378">Hydrolase</keyword>
<evidence type="ECO:0000256" key="1">
    <source>
        <dbReference type="ARBA" id="ARBA00022801"/>
    </source>
</evidence>
<dbReference type="EMBL" id="SLXV01000025">
    <property type="protein sequence ID" value="TCP66262.1"/>
    <property type="molecule type" value="Genomic_DNA"/>
</dbReference>
<keyword evidence="4" id="KW-1185">Reference proteome</keyword>
<gene>
    <name evidence="3" type="ORF">EDD57_12512</name>
</gene>
<dbReference type="OrthoDB" id="9773856at2"/>
<name>A0A4R2RQ30_9BACL</name>
<dbReference type="InterPro" id="IPR029052">
    <property type="entry name" value="Metallo-depent_PP-like"/>
</dbReference>
<dbReference type="AlphaFoldDB" id="A0A4R2RQ30"/>
<dbReference type="InterPro" id="IPR004843">
    <property type="entry name" value="Calcineurin-like_PHP"/>
</dbReference>
<keyword evidence="3" id="KW-0269">Exonuclease</keyword>
<accession>A0A4R2RQ30</accession>
<dbReference type="PANTHER" id="PTHR30337:SF7">
    <property type="entry name" value="PHOSPHOESTERASE"/>
    <property type="match status" value="1"/>
</dbReference>
<dbReference type="Pfam" id="PF00149">
    <property type="entry name" value="Metallophos"/>
    <property type="match status" value="1"/>
</dbReference>
<protein>
    <submittedName>
        <fullName evidence="3">DNA repair exonuclease SbcCD nuclease subunit</fullName>
    </submittedName>
</protein>
<dbReference type="GO" id="GO:0004527">
    <property type="term" value="F:exonuclease activity"/>
    <property type="evidence" value="ECO:0007669"/>
    <property type="project" value="UniProtKB-KW"/>
</dbReference>
<evidence type="ECO:0000313" key="4">
    <source>
        <dbReference type="Proteomes" id="UP000294746"/>
    </source>
</evidence>
<evidence type="ECO:0000259" key="2">
    <source>
        <dbReference type="Pfam" id="PF00149"/>
    </source>
</evidence>
<sequence>MKKKIEWLHTADLHLDRPISGWKGTAEQLMVRYEEHRDTFRRIISFVEDRKLPFLFIAGDFIEHSAVTKSTIHFVIEQLERIPSTQVFIAPGNHDPYMEGSYYLRSSIWPKHVHIFGGEWEEHVDTTRKLLIAGRGFTSFLESQSTFPSLRNNMEHNICVCHGDLQAPSQGSQYFPLTENDFFDQPFDYVALGHIHKAGQVQLKNKKKTIIRYAGSPEAQNWKELGRRTVTLGHLRSKGVQLEEVSLHSRTYEKVEIDISFCQTRDEVLGGMLSEIQKLPNESYLRIQWVGRRDLELSLEHEKLWYSRLLAEQGYQNVWLEDETVPDFDLEQYRQQSGLVALFIERMEQKYQQEQDEDGRQLIKRAMYKGLEALLVKELAHL</sequence>